<dbReference type="RefSeq" id="XP_062767231.1">
    <property type="nucleotide sequence ID" value="XM_062905806.1"/>
</dbReference>
<dbReference type="EMBL" id="JAFFHB010000004">
    <property type="protein sequence ID" value="KAK4667265.1"/>
    <property type="molecule type" value="Genomic_DNA"/>
</dbReference>
<evidence type="ECO:0000313" key="2">
    <source>
        <dbReference type="EMBL" id="KAK4667265.1"/>
    </source>
</evidence>
<protein>
    <submittedName>
        <fullName evidence="2">Uncharacterized protein</fullName>
    </submittedName>
</protein>
<feature type="transmembrane region" description="Helical" evidence="1">
    <location>
        <begin position="20"/>
        <end position="42"/>
    </location>
</feature>
<keyword evidence="1" id="KW-0812">Transmembrane</keyword>
<keyword evidence="1" id="KW-0472">Membrane</keyword>
<dbReference type="Proteomes" id="UP001326199">
    <property type="component" value="Unassembled WGS sequence"/>
</dbReference>
<comment type="caution">
    <text evidence="2">The sequence shown here is derived from an EMBL/GenBank/DDBJ whole genome shotgun (WGS) entry which is preliminary data.</text>
</comment>
<evidence type="ECO:0000313" key="3">
    <source>
        <dbReference type="Proteomes" id="UP001326199"/>
    </source>
</evidence>
<keyword evidence="1" id="KW-1133">Transmembrane helix</keyword>
<reference evidence="2 3" key="1">
    <citation type="journal article" date="2023" name="bioRxiv">
        <title>High-quality genome assemblies of four members of thePodospora anserinaspecies complex.</title>
        <authorList>
            <person name="Ament-Velasquez S.L."/>
            <person name="Vogan A.A."/>
            <person name="Wallerman O."/>
            <person name="Hartmann F."/>
            <person name="Gautier V."/>
            <person name="Silar P."/>
            <person name="Giraud T."/>
            <person name="Johannesson H."/>
        </authorList>
    </citation>
    <scope>NUCLEOTIDE SEQUENCE [LARGE SCALE GENOMIC DNA]</scope>
    <source>
        <strain evidence="2 3">CBS 411.78</strain>
    </source>
</reference>
<accession>A0ABR0HGQ3</accession>
<organism evidence="2 3">
    <name type="scientific">Podospora pseudopauciseta</name>
    <dbReference type="NCBI Taxonomy" id="2093780"/>
    <lineage>
        <taxon>Eukaryota</taxon>
        <taxon>Fungi</taxon>
        <taxon>Dikarya</taxon>
        <taxon>Ascomycota</taxon>
        <taxon>Pezizomycotina</taxon>
        <taxon>Sordariomycetes</taxon>
        <taxon>Sordariomycetidae</taxon>
        <taxon>Sordariales</taxon>
        <taxon>Podosporaceae</taxon>
        <taxon>Podospora</taxon>
    </lineage>
</organism>
<proteinExistence type="predicted"/>
<name>A0ABR0HGQ3_9PEZI</name>
<dbReference type="GeneID" id="87925868"/>
<gene>
    <name evidence="2" type="ORF">QC763_0055570</name>
</gene>
<sequence>MRHLWKRLTLALWHPALHFMQHTLGSSGLAIAGYGVLVKLRFGSRRLKRLKRMKNAEQVDWKTPGDQLLFKHCEDPMSPTHLTFSKEA</sequence>
<evidence type="ECO:0000256" key="1">
    <source>
        <dbReference type="SAM" id="Phobius"/>
    </source>
</evidence>
<keyword evidence="3" id="KW-1185">Reference proteome</keyword>